<dbReference type="EMBL" id="CM029050">
    <property type="protein sequence ID" value="KAG2565437.1"/>
    <property type="molecule type" value="Genomic_DNA"/>
</dbReference>
<evidence type="ECO:0000313" key="2">
    <source>
        <dbReference type="EMBL" id="KAG2565437.1"/>
    </source>
</evidence>
<keyword evidence="3" id="KW-1185">Reference proteome</keyword>
<gene>
    <name evidence="2" type="ORF">PVAP13_7NG040400</name>
</gene>
<sequence length="88" mass="10178">MDPPNNTKDSGLADDALQLRRERQRVRYAAMTDEQRDEKNRKWREAYKRKKNNANKENEPGCNIQDFKPSDADTNIAEDPTGIAATRK</sequence>
<dbReference type="AlphaFoldDB" id="A0A8T0PSR5"/>
<accession>A0A8T0PSR5</accession>
<dbReference type="Proteomes" id="UP000823388">
    <property type="component" value="Chromosome 7N"/>
</dbReference>
<name>A0A8T0PSR5_PANVG</name>
<evidence type="ECO:0000313" key="3">
    <source>
        <dbReference type="Proteomes" id="UP000823388"/>
    </source>
</evidence>
<reference evidence="2" key="1">
    <citation type="submission" date="2020-05" db="EMBL/GenBank/DDBJ databases">
        <title>WGS assembly of Panicum virgatum.</title>
        <authorList>
            <person name="Lovell J.T."/>
            <person name="Jenkins J."/>
            <person name="Shu S."/>
            <person name="Juenger T.E."/>
            <person name="Schmutz J."/>
        </authorList>
    </citation>
    <scope>NUCLEOTIDE SEQUENCE</scope>
    <source>
        <strain evidence="2">AP13</strain>
    </source>
</reference>
<proteinExistence type="predicted"/>
<organism evidence="2 3">
    <name type="scientific">Panicum virgatum</name>
    <name type="common">Blackwell switchgrass</name>
    <dbReference type="NCBI Taxonomy" id="38727"/>
    <lineage>
        <taxon>Eukaryota</taxon>
        <taxon>Viridiplantae</taxon>
        <taxon>Streptophyta</taxon>
        <taxon>Embryophyta</taxon>
        <taxon>Tracheophyta</taxon>
        <taxon>Spermatophyta</taxon>
        <taxon>Magnoliopsida</taxon>
        <taxon>Liliopsida</taxon>
        <taxon>Poales</taxon>
        <taxon>Poaceae</taxon>
        <taxon>PACMAD clade</taxon>
        <taxon>Panicoideae</taxon>
        <taxon>Panicodae</taxon>
        <taxon>Paniceae</taxon>
        <taxon>Panicinae</taxon>
        <taxon>Panicum</taxon>
        <taxon>Panicum sect. Hiantes</taxon>
    </lineage>
</organism>
<protein>
    <submittedName>
        <fullName evidence="2">Uncharacterized protein</fullName>
    </submittedName>
</protein>
<evidence type="ECO:0000256" key="1">
    <source>
        <dbReference type="SAM" id="MobiDB-lite"/>
    </source>
</evidence>
<feature type="region of interest" description="Disordered" evidence="1">
    <location>
        <begin position="48"/>
        <end position="88"/>
    </location>
</feature>
<comment type="caution">
    <text evidence="2">The sequence shown here is derived from an EMBL/GenBank/DDBJ whole genome shotgun (WGS) entry which is preliminary data.</text>
</comment>